<keyword evidence="6 16" id="KW-0285">Flavoprotein</keyword>
<name>A0A061AF71_9MOLU</name>
<dbReference type="KEGG" id="aoc:Aocu_00930"/>
<dbReference type="Pfam" id="PF07992">
    <property type="entry name" value="Pyr_redox_2"/>
    <property type="match status" value="1"/>
</dbReference>
<keyword evidence="14" id="KW-0547">Nucleotide-binding</keyword>
<dbReference type="InterPro" id="IPR001100">
    <property type="entry name" value="Pyr_nuc-diS_OxRdtase"/>
</dbReference>
<dbReference type="GO" id="GO:0004148">
    <property type="term" value="F:dihydrolipoyl dehydrogenase (NADH) activity"/>
    <property type="evidence" value="ECO:0007669"/>
    <property type="project" value="UniProtKB-EC"/>
</dbReference>
<keyword evidence="19" id="KW-0670">Pyruvate</keyword>
<dbReference type="Pfam" id="PF02852">
    <property type="entry name" value="Pyr_redox_dim"/>
    <property type="match status" value="1"/>
</dbReference>
<dbReference type="InterPro" id="IPR050151">
    <property type="entry name" value="Class-I_Pyr_Nuc-Dis_Oxidored"/>
</dbReference>
<comment type="cofactor">
    <cofactor evidence="14 16">
        <name>FAD</name>
        <dbReference type="ChEBI" id="CHEBI:57692"/>
    </cofactor>
    <text evidence="14 16">Binds 1 FAD per subunit.</text>
</comment>
<dbReference type="GO" id="GO:0005737">
    <property type="term" value="C:cytoplasm"/>
    <property type="evidence" value="ECO:0007669"/>
    <property type="project" value="UniProtKB-SubCell"/>
</dbReference>
<keyword evidence="7 14" id="KW-0274">FAD</keyword>
<keyword evidence="5" id="KW-0963">Cytoplasm</keyword>
<dbReference type="SUPFAM" id="SSF51905">
    <property type="entry name" value="FAD/NAD(P)-binding domain"/>
    <property type="match status" value="1"/>
</dbReference>
<dbReference type="NCBIfam" id="TIGR01350">
    <property type="entry name" value="lipoamide_DH"/>
    <property type="match status" value="1"/>
</dbReference>
<dbReference type="PATRIC" id="fig|35623.3.peg.92"/>
<evidence type="ECO:0000256" key="2">
    <source>
        <dbReference type="ARBA" id="ARBA00007532"/>
    </source>
</evidence>
<dbReference type="InterPro" id="IPR023753">
    <property type="entry name" value="FAD/NAD-binding_dom"/>
</dbReference>
<dbReference type="GO" id="GO:0050660">
    <property type="term" value="F:flavin adenine dinucleotide binding"/>
    <property type="evidence" value="ECO:0007669"/>
    <property type="project" value="InterPro"/>
</dbReference>
<dbReference type="FunCoup" id="A0A061AF71">
    <property type="interactions" value="148"/>
</dbReference>
<feature type="domain" description="Pyridine nucleotide-disulphide oxidoreductase dimerisation" evidence="17">
    <location>
        <begin position="339"/>
        <end position="447"/>
    </location>
</feature>
<evidence type="ECO:0000256" key="10">
    <source>
        <dbReference type="ARBA" id="ARBA00023157"/>
    </source>
</evidence>
<evidence type="ECO:0000256" key="9">
    <source>
        <dbReference type="ARBA" id="ARBA00023027"/>
    </source>
</evidence>
<dbReference type="InParanoid" id="A0A061AF71"/>
<dbReference type="Gene3D" id="3.30.390.30">
    <property type="match status" value="1"/>
</dbReference>
<protein>
    <recommendedName>
        <fullName evidence="4 16">Dihydrolipoyl dehydrogenase</fullName>
        <ecNumber evidence="3 16">1.8.1.4</ecNumber>
    </recommendedName>
</protein>
<evidence type="ECO:0000256" key="7">
    <source>
        <dbReference type="ARBA" id="ARBA00022827"/>
    </source>
</evidence>
<keyword evidence="10" id="KW-1015">Disulfide bond</keyword>
<dbReference type="OrthoDB" id="9807946at2"/>
<evidence type="ECO:0000256" key="3">
    <source>
        <dbReference type="ARBA" id="ARBA00012608"/>
    </source>
</evidence>
<keyword evidence="20" id="KW-1185">Reference proteome</keyword>
<dbReference type="AlphaFoldDB" id="A0A061AF71"/>
<feature type="binding site" evidence="14">
    <location>
        <position position="304"/>
    </location>
    <ligand>
        <name>FAD</name>
        <dbReference type="ChEBI" id="CHEBI:57692"/>
    </ligand>
</feature>
<evidence type="ECO:0000259" key="18">
    <source>
        <dbReference type="Pfam" id="PF07992"/>
    </source>
</evidence>
<dbReference type="HOGENOM" id="CLU_016755_0_3_14"/>
<feature type="active site" description="Proton acceptor" evidence="13">
    <location>
        <position position="437"/>
    </location>
</feature>
<feature type="binding site" evidence="14">
    <location>
        <position position="51"/>
    </location>
    <ligand>
        <name>FAD</name>
        <dbReference type="ChEBI" id="CHEBI:57692"/>
    </ligand>
</feature>
<organism evidence="19 20">
    <name type="scientific">Acholeplasma oculi</name>
    <dbReference type="NCBI Taxonomy" id="35623"/>
    <lineage>
        <taxon>Bacteria</taxon>
        <taxon>Bacillati</taxon>
        <taxon>Mycoplasmatota</taxon>
        <taxon>Mollicutes</taxon>
        <taxon>Acholeplasmatales</taxon>
        <taxon>Acholeplasmataceae</taxon>
        <taxon>Acholeplasma</taxon>
    </lineage>
</organism>
<dbReference type="RefSeq" id="WP_045748757.1">
    <property type="nucleotide sequence ID" value="NZ_FUZK01000002.1"/>
</dbReference>
<dbReference type="Proteomes" id="UP000032434">
    <property type="component" value="Chromosome 1"/>
</dbReference>
<evidence type="ECO:0000256" key="1">
    <source>
        <dbReference type="ARBA" id="ARBA00004496"/>
    </source>
</evidence>
<feature type="binding site" evidence="14">
    <location>
        <begin position="180"/>
        <end position="187"/>
    </location>
    <ligand>
        <name>NAD(+)</name>
        <dbReference type="ChEBI" id="CHEBI:57540"/>
    </ligand>
</feature>
<evidence type="ECO:0000256" key="14">
    <source>
        <dbReference type="PIRSR" id="PIRSR000350-3"/>
    </source>
</evidence>
<dbReference type="SUPFAM" id="SSF55424">
    <property type="entry name" value="FAD/NAD-linked reductases, dimerisation (C-terminal) domain"/>
    <property type="match status" value="1"/>
</dbReference>
<evidence type="ECO:0000256" key="6">
    <source>
        <dbReference type="ARBA" id="ARBA00022630"/>
    </source>
</evidence>
<evidence type="ECO:0000256" key="15">
    <source>
        <dbReference type="PIRSR" id="PIRSR000350-4"/>
    </source>
</evidence>
<sequence length="458" mass="49090">MAKTYDIVVVGGGPGGYVAAIKGAQLGAKVALVEKEVVGGICLNHGCIPTKTFLKSAKVYKTLQHANDYGVTNSGTVGFDWDKILSRKNGVVKQLTNGVAFLLKKNGVDVYNGFGEVKSASEVVVNGETLQTKNVIIATGATAVVPPIPGVKEAYEKGIVVTSRELLNVKDYPKSIVIVGGGVIGVEFATVFNSFGSKVTIIEMMDGILPTMDDDVRQAYAKTLKRDGIEILTKAEVKKVNDHKITYSFEGVETTIESDLILMAVGTRANSKGLEHLNLEMDRANIKTNEYLQTNVKGIYAIGDVNGKYMLAHVAEHEGVVAVEHILGKGHQKMNYDQIPSCIYGSPEIAAIGLTEKEAKARGIDYKVSKVPLAAIGKALADGEKEGFAKLIVDKKYLEVIGAHIYAYNATELISEYSVAMKAEATAYEMAHAVHPHPTLSELTLEAALGAIDKPIHV</sequence>
<evidence type="ECO:0000256" key="12">
    <source>
        <dbReference type="ARBA" id="ARBA00049187"/>
    </source>
</evidence>
<keyword evidence="8 16" id="KW-0560">Oxidoreductase</keyword>
<dbReference type="EC" id="1.8.1.4" evidence="3 16"/>
<dbReference type="PANTHER" id="PTHR22912:SF217">
    <property type="entry name" value="DIHYDROLIPOYL DEHYDROGENASE"/>
    <property type="match status" value="1"/>
</dbReference>
<evidence type="ECO:0000313" key="19">
    <source>
        <dbReference type="EMBL" id="CDR30166.1"/>
    </source>
</evidence>
<dbReference type="PRINTS" id="PR00368">
    <property type="entry name" value="FADPNR"/>
</dbReference>
<dbReference type="InterPro" id="IPR036188">
    <property type="entry name" value="FAD/NAD-bd_sf"/>
</dbReference>
<comment type="subcellular location">
    <subcellularLocation>
        <location evidence="1">Cytoplasm</location>
    </subcellularLocation>
</comment>
<gene>
    <name evidence="19" type="primary">lpd</name>
    <name evidence="19" type="ORF">Aocu_00930</name>
</gene>
<dbReference type="PRINTS" id="PR00411">
    <property type="entry name" value="PNDRDTASEI"/>
</dbReference>
<dbReference type="GO" id="GO:0006103">
    <property type="term" value="P:2-oxoglutarate metabolic process"/>
    <property type="evidence" value="ECO:0007669"/>
    <property type="project" value="TreeGrafter"/>
</dbReference>
<evidence type="ECO:0000256" key="16">
    <source>
        <dbReference type="RuleBase" id="RU003692"/>
    </source>
</evidence>
<evidence type="ECO:0000313" key="20">
    <source>
        <dbReference type="Proteomes" id="UP000032434"/>
    </source>
</evidence>
<evidence type="ECO:0000256" key="13">
    <source>
        <dbReference type="PIRSR" id="PIRSR000350-2"/>
    </source>
</evidence>
<dbReference type="InterPro" id="IPR004099">
    <property type="entry name" value="Pyr_nucl-diS_OxRdtase_dimer"/>
</dbReference>
<feature type="binding site" evidence="14">
    <location>
        <position position="203"/>
    </location>
    <ligand>
        <name>NAD(+)</name>
        <dbReference type="ChEBI" id="CHEBI:57540"/>
    </ligand>
</feature>
<dbReference type="InterPro" id="IPR006258">
    <property type="entry name" value="Lipoamide_DH"/>
</dbReference>
<feature type="binding site" evidence="14">
    <location>
        <position position="115"/>
    </location>
    <ligand>
        <name>FAD</name>
        <dbReference type="ChEBI" id="CHEBI:57692"/>
    </ligand>
</feature>
<evidence type="ECO:0000256" key="4">
    <source>
        <dbReference type="ARBA" id="ARBA00016961"/>
    </source>
</evidence>
<dbReference type="PIRSF" id="PIRSF000350">
    <property type="entry name" value="Mercury_reductase_MerA"/>
    <property type="match status" value="1"/>
</dbReference>
<comment type="catalytic activity">
    <reaction evidence="12 16">
        <text>N(6)-[(R)-dihydrolipoyl]-L-lysyl-[protein] + NAD(+) = N(6)-[(R)-lipoyl]-L-lysyl-[protein] + NADH + H(+)</text>
        <dbReference type="Rhea" id="RHEA:15045"/>
        <dbReference type="Rhea" id="RHEA-COMP:10474"/>
        <dbReference type="Rhea" id="RHEA-COMP:10475"/>
        <dbReference type="ChEBI" id="CHEBI:15378"/>
        <dbReference type="ChEBI" id="CHEBI:57540"/>
        <dbReference type="ChEBI" id="CHEBI:57945"/>
        <dbReference type="ChEBI" id="CHEBI:83099"/>
        <dbReference type="ChEBI" id="CHEBI:83100"/>
        <dbReference type="EC" id="1.8.1.4"/>
    </reaction>
</comment>
<dbReference type="FunFam" id="3.30.390.30:FF:000001">
    <property type="entry name" value="Dihydrolipoyl dehydrogenase"/>
    <property type="match status" value="1"/>
</dbReference>
<dbReference type="PANTHER" id="PTHR22912">
    <property type="entry name" value="DISULFIDE OXIDOREDUCTASE"/>
    <property type="match status" value="1"/>
</dbReference>
<feature type="domain" description="FAD/NAD(P)-binding" evidence="18">
    <location>
        <begin position="5"/>
        <end position="319"/>
    </location>
</feature>
<comment type="similarity">
    <text evidence="2 16">Belongs to the class-I pyridine nucleotide-disulfide oxidoreductase family.</text>
</comment>
<feature type="binding site" evidence="14">
    <location>
        <position position="266"/>
    </location>
    <ligand>
        <name>NAD(+)</name>
        <dbReference type="ChEBI" id="CHEBI:57540"/>
    </ligand>
</feature>
<keyword evidence="9 14" id="KW-0520">NAD</keyword>
<evidence type="ECO:0000256" key="8">
    <source>
        <dbReference type="ARBA" id="ARBA00023002"/>
    </source>
</evidence>
<feature type="binding site" evidence="14">
    <location>
        <begin position="310"/>
        <end position="313"/>
    </location>
    <ligand>
        <name>FAD</name>
        <dbReference type="ChEBI" id="CHEBI:57692"/>
    </ligand>
</feature>
<evidence type="ECO:0000259" key="17">
    <source>
        <dbReference type="Pfam" id="PF02852"/>
    </source>
</evidence>
<dbReference type="PROSITE" id="PS00076">
    <property type="entry name" value="PYRIDINE_REDOX_1"/>
    <property type="match status" value="1"/>
</dbReference>
<comment type="miscellaneous">
    <text evidence="16">The active site is a redox-active disulfide bond.</text>
</comment>
<dbReference type="InterPro" id="IPR012999">
    <property type="entry name" value="Pyr_OxRdtase_I_AS"/>
</dbReference>
<dbReference type="STRING" id="35623.Aocu_00930"/>
<dbReference type="Gene3D" id="3.50.50.60">
    <property type="entry name" value="FAD/NAD(P)-binding domain"/>
    <property type="match status" value="2"/>
</dbReference>
<accession>A0A061AF71</accession>
<evidence type="ECO:0000256" key="11">
    <source>
        <dbReference type="ARBA" id="ARBA00023284"/>
    </source>
</evidence>
<dbReference type="EMBL" id="LK028559">
    <property type="protein sequence ID" value="CDR30166.1"/>
    <property type="molecule type" value="Genomic_DNA"/>
</dbReference>
<feature type="disulfide bond" description="Redox-active" evidence="15">
    <location>
        <begin position="42"/>
        <end position="47"/>
    </location>
</feature>
<keyword evidence="11 16" id="KW-0676">Redox-active center</keyword>
<reference evidence="20" key="1">
    <citation type="submission" date="2014-05" db="EMBL/GenBank/DDBJ databases">
        <authorList>
            <person name="Kube M."/>
        </authorList>
    </citation>
    <scope>NUCLEOTIDE SEQUENCE [LARGE SCALE GENOMIC DNA]</scope>
</reference>
<dbReference type="InterPro" id="IPR016156">
    <property type="entry name" value="FAD/NAD-linked_Rdtase_dimer_sf"/>
</dbReference>
<proteinExistence type="inferred from homology"/>
<evidence type="ECO:0000256" key="5">
    <source>
        <dbReference type="ARBA" id="ARBA00022490"/>
    </source>
</evidence>